<keyword evidence="1 4" id="KW-0413">Isomerase</keyword>
<evidence type="ECO:0000313" key="5">
    <source>
        <dbReference type="Proteomes" id="UP000031971"/>
    </source>
</evidence>
<organism evidence="4 5">
    <name type="scientific">Paramagnetospirillum magnetotacticum MS-1</name>
    <dbReference type="NCBI Taxonomy" id="272627"/>
    <lineage>
        <taxon>Bacteria</taxon>
        <taxon>Pseudomonadati</taxon>
        <taxon>Pseudomonadota</taxon>
        <taxon>Alphaproteobacteria</taxon>
        <taxon>Rhodospirillales</taxon>
        <taxon>Magnetospirillaceae</taxon>
        <taxon>Paramagnetospirillum</taxon>
    </lineage>
</organism>
<dbReference type="CDD" id="cd03022">
    <property type="entry name" value="DsbA_HCCA_Iso"/>
    <property type="match status" value="1"/>
</dbReference>
<dbReference type="InterPro" id="IPR051924">
    <property type="entry name" value="GST_Kappa/NadH"/>
</dbReference>
<evidence type="ECO:0000256" key="2">
    <source>
        <dbReference type="PIRSR" id="PIRSR006386-1"/>
    </source>
</evidence>
<dbReference type="EC" id="5.99.1.4" evidence="1"/>
<dbReference type="GO" id="GO:1901170">
    <property type="term" value="P:naphthalene catabolic process"/>
    <property type="evidence" value="ECO:0007669"/>
    <property type="project" value="InterPro"/>
</dbReference>
<reference evidence="4 5" key="1">
    <citation type="submission" date="2015-01" db="EMBL/GenBank/DDBJ databases">
        <title>Genome Sequence of Magnetospirillum magnetotacticum Strain MS-1.</title>
        <authorList>
            <person name="Marinov G.K."/>
            <person name="Smalley M.D."/>
            <person name="DeSalvo G."/>
        </authorList>
    </citation>
    <scope>NUCLEOTIDE SEQUENCE [LARGE SCALE GENOMIC DNA]</scope>
    <source>
        <strain evidence="4 5">MS-1</strain>
    </source>
</reference>
<keyword evidence="5" id="KW-1185">Reference proteome</keyword>
<feature type="domain" description="DSBA-like thioredoxin" evidence="3">
    <location>
        <begin position="5"/>
        <end position="189"/>
    </location>
</feature>
<sequence length="200" mass="22184">MAAPVEFYFDFSSPYGYFASLEVDELVAAFGREVEWKPIMIGSAFKASGNLPLVDQPLKGAYSRRDWERTARLMGAPYRFPDPFPVPALPPSRAFWWLDSKDKGLARSYARAVFLAFFAENMDISNPEVACALGVPLGIDPAEMAAAIQSPQWKGRLKEETEAAIAKGVFGSPFFLVDGEGFWGADRLWMVGAWLEKGGW</sequence>
<dbReference type="AlphaFoldDB" id="A0A0C2YNV5"/>
<dbReference type="GO" id="GO:0006749">
    <property type="term" value="P:glutathione metabolic process"/>
    <property type="evidence" value="ECO:0007669"/>
    <property type="project" value="TreeGrafter"/>
</dbReference>
<dbReference type="InterPro" id="IPR001853">
    <property type="entry name" value="DSBA-like_thioredoxin_dom"/>
</dbReference>
<comment type="similarity">
    <text evidence="1">Belongs to the GST superfamily. NadH family.</text>
</comment>
<dbReference type="GO" id="GO:0004602">
    <property type="term" value="F:glutathione peroxidase activity"/>
    <property type="evidence" value="ECO:0007669"/>
    <property type="project" value="TreeGrafter"/>
</dbReference>
<proteinExistence type="inferred from homology"/>
<dbReference type="RefSeq" id="WP_009867651.1">
    <property type="nucleotide sequence ID" value="NZ_JXSL01000034.1"/>
</dbReference>
<evidence type="ECO:0000259" key="3">
    <source>
        <dbReference type="Pfam" id="PF01323"/>
    </source>
</evidence>
<dbReference type="InterPro" id="IPR044087">
    <property type="entry name" value="NahD-like"/>
</dbReference>
<feature type="active site" description="Nucleophile" evidence="2">
    <location>
        <position position="13"/>
    </location>
</feature>
<accession>A0A0C2YNV5</accession>
<evidence type="ECO:0000313" key="4">
    <source>
        <dbReference type="EMBL" id="KIL96783.1"/>
    </source>
</evidence>
<dbReference type="PANTHER" id="PTHR42943:SF2">
    <property type="entry name" value="GLUTATHIONE S-TRANSFERASE KAPPA 1"/>
    <property type="match status" value="1"/>
</dbReference>
<comment type="catalytic activity">
    <reaction evidence="1">
        <text>2-hydroxychromene-2-carboxylate = (3E)-4-(2-hydroxyphenyl)-2-oxobut-3-enoate</text>
        <dbReference type="Rhea" id="RHEA:27401"/>
        <dbReference type="ChEBI" id="CHEBI:59350"/>
        <dbReference type="ChEBI" id="CHEBI:59353"/>
        <dbReference type="EC" id="5.99.1.4"/>
    </reaction>
</comment>
<dbReference type="OrthoDB" id="5244108at2"/>
<dbReference type="Proteomes" id="UP000031971">
    <property type="component" value="Unassembled WGS sequence"/>
</dbReference>
<dbReference type="PIRSF" id="PIRSF006386">
    <property type="entry name" value="HCCAis_GSTk"/>
    <property type="match status" value="1"/>
</dbReference>
<dbReference type="GO" id="GO:0004364">
    <property type="term" value="F:glutathione transferase activity"/>
    <property type="evidence" value="ECO:0007669"/>
    <property type="project" value="TreeGrafter"/>
</dbReference>
<dbReference type="Gene3D" id="3.40.30.10">
    <property type="entry name" value="Glutaredoxin"/>
    <property type="match status" value="1"/>
</dbReference>
<dbReference type="Pfam" id="PF01323">
    <property type="entry name" value="DSBA"/>
    <property type="match status" value="1"/>
</dbReference>
<dbReference type="SUPFAM" id="SSF52833">
    <property type="entry name" value="Thioredoxin-like"/>
    <property type="match status" value="1"/>
</dbReference>
<name>A0A0C2YNV5_PARME</name>
<dbReference type="GO" id="GO:0018845">
    <property type="term" value="F:2-hydroxychromene-2-carboxylate isomerase activity"/>
    <property type="evidence" value="ECO:0007669"/>
    <property type="project" value="UniProtKB-UniRule"/>
</dbReference>
<dbReference type="EMBL" id="JXSL01000034">
    <property type="protein sequence ID" value="KIL96783.1"/>
    <property type="molecule type" value="Genomic_DNA"/>
</dbReference>
<comment type="caution">
    <text evidence="4">The sequence shown here is derived from an EMBL/GenBank/DDBJ whole genome shotgun (WGS) entry which is preliminary data.</text>
</comment>
<gene>
    <name evidence="4" type="ORF">CCC_01649</name>
</gene>
<dbReference type="InterPro" id="IPR014440">
    <property type="entry name" value="HCCAis_GSTk"/>
</dbReference>
<evidence type="ECO:0000256" key="1">
    <source>
        <dbReference type="PIRNR" id="PIRNR006386"/>
    </source>
</evidence>
<dbReference type="PANTHER" id="PTHR42943">
    <property type="entry name" value="GLUTATHIONE S-TRANSFERASE KAPPA"/>
    <property type="match status" value="1"/>
</dbReference>
<protein>
    <recommendedName>
        <fullName evidence="1">2-hydroxychromene-2-carboxylate isomerase</fullName>
        <ecNumber evidence="1">5.99.1.4</ecNumber>
    </recommendedName>
</protein>
<dbReference type="InterPro" id="IPR036249">
    <property type="entry name" value="Thioredoxin-like_sf"/>
</dbReference>
<dbReference type="STRING" id="272627.CCC_01649"/>